<dbReference type="RefSeq" id="WP_349352012.1">
    <property type="nucleotide sequence ID" value="NZ_CP157804.1"/>
</dbReference>
<dbReference type="PROSITE" id="PS51257">
    <property type="entry name" value="PROKAR_LIPOPROTEIN"/>
    <property type="match status" value="1"/>
</dbReference>
<dbReference type="EMBL" id="CP157804">
    <property type="protein sequence ID" value="XBQ23476.1"/>
    <property type="molecule type" value="Genomic_DNA"/>
</dbReference>
<dbReference type="CDD" id="cd19608">
    <property type="entry name" value="GH113_mannanase-like"/>
    <property type="match status" value="1"/>
</dbReference>
<accession>A0AAU7MZ21</accession>
<dbReference type="InterPro" id="IPR017853">
    <property type="entry name" value="GH"/>
</dbReference>
<protein>
    <submittedName>
        <fullName evidence="1">Glycoside hydrolase</fullName>
    </submittedName>
</protein>
<dbReference type="GO" id="GO:0016787">
    <property type="term" value="F:hydrolase activity"/>
    <property type="evidence" value="ECO:0007669"/>
    <property type="project" value="UniProtKB-KW"/>
</dbReference>
<dbReference type="Pfam" id="PF22612">
    <property type="entry name" value="GH113"/>
    <property type="match status" value="1"/>
</dbReference>
<dbReference type="Gene3D" id="3.20.20.80">
    <property type="entry name" value="Glycosidases"/>
    <property type="match status" value="1"/>
</dbReference>
<evidence type="ECO:0000313" key="1">
    <source>
        <dbReference type="EMBL" id="XBQ23476.1"/>
    </source>
</evidence>
<dbReference type="KEGG" id="fld:ABNE31_00855"/>
<gene>
    <name evidence="1" type="ORF">ABNE31_00855</name>
</gene>
<proteinExistence type="predicted"/>
<sequence length="339" mass="39597">MKKLFFLGILVLSSCASSKFQKVNGVSFVASREEVSERHIAPVLDVHANYAAIMPFGFINGEKSAELFFNSDRQWFGERRDGAKQYIEQLHRNGVMVMVKPQIWITNGAFTGNLDMKSEADWETFEASYEKFILLFAEMAEETQSDIFCVGTELKTFIDERPEFWDQLIQKIKEVYHGKLTYAANWDEYAKTPFWSELDYIGVNAYFPLCERQNPTRETLTEGWKPWKDKMKALAQEQDRPILFTEFGYRSMDFTGKKPWLVDRNQENVNLEAQARATQVLFDEFWNEDWFAGGFVWKWFMEHEKVGGAGDNRFTPQNKPAESVIREQYAQVKTSRSRD</sequence>
<dbReference type="InterPro" id="IPR055151">
    <property type="entry name" value="GH113"/>
</dbReference>
<name>A0AAU7MZ21_9FLAO</name>
<reference evidence="1" key="1">
    <citation type="submission" date="2024-05" db="EMBL/GenBank/DDBJ databases">
        <title>Draft Genome Sequences of Flagellimonas sp. MMG031 and Marinobacter sp. MMG032 Isolated from the dinoflagellate Symbiodinium pilosum.</title>
        <authorList>
            <person name="Shikuma N.J."/>
            <person name="Farrell M.V."/>
        </authorList>
    </citation>
    <scope>NUCLEOTIDE SEQUENCE</scope>
    <source>
        <strain evidence="1">MMG031</strain>
    </source>
</reference>
<dbReference type="SUPFAM" id="SSF51445">
    <property type="entry name" value="(Trans)glycosidases"/>
    <property type="match status" value="1"/>
</dbReference>
<keyword evidence="1" id="KW-0378">Hydrolase</keyword>
<dbReference type="AlphaFoldDB" id="A0AAU7MZ21"/>
<organism evidence="1">
    <name type="scientific">Flagellimonas sp. MMG031</name>
    <dbReference type="NCBI Taxonomy" id="3158549"/>
    <lineage>
        <taxon>Bacteria</taxon>
        <taxon>Pseudomonadati</taxon>
        <taxon>Bacteroidota</taxon>
        <taxon>Flavobacteriia</taxon>
        <taxon>Flavobacteriales</taxon>
        <taxon>Flavobacteriaceae</taxon>
        <taxon>Flagellimonas</taxon>
    </lineage>
</organism>